<gene>
    <name evidence="2" type="ORF">HHK36_020150</name>
</gene>
<dbReference type="AlphaFoldDB" id="A0A835D7S2"/>
<feature type="region of interest" description="Disordered" evidence="1">
    <location>
        <begin position="1"/>
        <end position="27"/>
    </location>
</feature>
<dbReference type="PANTHER" id="PTHR34210:SF3">
    <property type="entry name" value="CCHC-TYPE DOMAIN-CONTAINING PROTEIN"/>
    <property type="match status" value="1"/>
</dbReference>
<dbReference type="PANTHER" id="PTHR34210">
    <property type="entry name" value="OS01G0252900 PROTEIN"/>
    <property type="match status" value="1"/>
</dbReference>
<dbReference type="Proteomes" id="UP000655225">
    <property type="component" value="Unassembled WGS sequence"/>
</dbReference>
<comment type="caution">
    <text evidence="2">The sequence shown here is derived from an EMBL/GenBank/DDBJ whole genome shotgun (WGS) entry which is preliminary data.</text>
</comment>
<reference evidence="2 3" key="1">
    <citation type="submission" date="2020-04" db="EMBL/GenBank/DDBJ databases">
        <title>Plant Genome Project.</title>
        <authorList>
            <person name="Zhang R.-G."/>
        </authorList>
    </citation>
    <scope>NUCLEOTIDE SEQUENCE [LARGE SCALE GENOMIC DNA]</scope>
    <source>
        <strain evidence="2">YNK0</strain>
        <tissue evidence="2">Leaf</tissue>
    </source>
</reference>
<accession>A0A835D7S2</accession>
<name>A0A835D7S2_TETSI</name>
<evidence type="ECO:0000313" key="2">
    <source>
        <dbReference type="EMBL" id="KAF8393948.1"/>
    </source>
</evidence>
<protein>
    <submittedName>
        <fullName evidence="2">Uncharacterized protein</fullName>
    </submittedName>
</protein>
<organism evidence="2 3">
    <name type="scientific">Tetracentron sinense</name>
    <name type="common">Spur-leaf</name>
    <dbReference type="NCBI Taxonomy" id="13715"/>
    <lineage>
        <taxon>Eukaryota</taxon>
        <taxon>Viridiplantae</taxon>
        <taxon>Streptophyta</taxon>
        <taxon>Embryophyta</taxon>
        <taxon>Tracheophyta</taxon>
        <taxon>Spermatophyta</taxon>
        <taxon>Magnoliopsida</taxon>
        <taxon>Trochodendrales</taxon>
        <taxon>Trochodendraceae</taxon>
        <taxon>Tetracentron</taxon>
    </lineage>
</organism>
<dbReference type="EMBL" id="JABCRI010000014">
    <property type="protein sequence ID" value="KAF8393948.1"/>
    <property type="molecule type" value="Genomic_DNA"/>
</dbReference>
<keyword evidence="3" id="KW-1185">Reference proteome</keyword>
<evidence type="ECO:0000313" key="3">
    <source>
        <dbReference type="Proteomes" id="UP000655225"/>
    </source>
</evidence>
<evidence type="ECO:0000256" key="1">
    <source>
        <dbReference type="SAM" id="MobiDB-lite"/>
    </source>
</evidence>
<dbReference type="OrthoDB" id="2020539at2759"/>
<proteinExistence type="predicted"/>
<sequence>MAPSLASSPTPSAASPSMAPSTASPSPACSPAPATCSSLLFSRAEFLNLRVTETQILLTKSTHMEHGLQVALSATFMYLEFHEKSIPMSSNYANIEEATMLMPLLETFKGMGAPLLLEQIASLRIFSKEYLQERHVKALFTEKVIHMIEKAVGCKIKMEEKFIIVNGKDRLCLTKCVDVVHMLFTKWLGLLNLFEQSMYSLWKFTGEECDILMFGNLLCTNGDNHYTLGITDQKQIDWSALITMIKTLDSTGLQDGGYSDDMTLVAISGNIFINTSLQADLQTLKPPVY</sequence>